<dbReference type="RefSeq" id="XP_028465796.1">
    <property type="nucleotide sequence ID" value="XM_028612063.1"/>
</dbReference>
<dbReference type="AlphaFoldDB" id="A0A3N2PU05"/>
<dbReference type="InterPro" id="IPR029044">
    <property type="entry name" value="Nucleotide-diphossugar_trans"/>
</dbReference>
<name>A0A3N2PU05_SODAK</name>
<protein>
    <submittedName>
        <fullName evidence="2">Glycosyl transferase</fullName>
    </submittedName>
</protein>
<dbReference type="PANTHER" id="PTHR46830">
    <property type="entry name" value="TRANSFERASE, PUTATIVE-RELATED"/>
    <property type="match status" value="1"/>
</dbReference>
<dbReference type="PANTHER" id="PTHR46830:SF2">
    <property type="entry name" value="ALPHA-1,4-N-ACETYLGLUCOSAMINYLTRANSFERASE"/>
    <property type="match status" value="1"/>
</dbReference>
<dbReference type="GO" id="GO:1901135">
    <property type="term" value="P:carbohydrate derivative metabolic process"/>
    <property type="evidence" value="ECO:0007669"/>
    <property type="project" value="UniProtKB-ARBA"/>
</dbReference>
<dbReference type="GeneID" id="39580541"/>
<dbReference type="InterPro" id="IPR007577">
    <property type="entry name" value="GlycoTrfase_DXD_sugar-bd_CS"/>
</dbReference>
<gene>
    <name evidence="2" type="ORF">SODALDRAFT_333751</name>
</gene>
<organism evidence="2 3">
    <name type="scientific">Sodiomyces alkalinus (strain CBS 110278 / VKM F-3762 / F11)</name>
    <name type="common">Alkaliphilic filamentous fungus</name>
    <dbReference type="NCBI Taxonomy" id="1314773"/>
    <lineage>
        <taxon>Eukaryota</taxon>
        <taxon>Fungi</taxon>
        <taxon>Dikarya</taxon>
        <taxon>Ascomycota</taxon>
        <taxon>Pezizomycotina</taxon>
        <taxon>Sordariomycetes</taxon>
        <taxon>Hypocreomycetidae</taxon>
        <taxon>Glomerellales</taxon>
        <taxon>Plectosphaerellaceae</taxon>
        <taxon>Sodiomyces</taxon>
    </lineage>
</organism>
<comment type="similarity">
    <text evidence="1">Belongs to the glycosyltransferase 32 family.</text>
</comment>
<dbReference type="Proteomes" id="UP000272025">
    <property type="component" value="Unassembled WGS sequence"/>
</dbReference>
<dbReference type="STRING" id="1314773.A0A3N2PU05"/>
<evidence type="ECO:0000256" key="1">
    <source>
        <dbReference type="ARBA" id="ARBA00009003"/>
    </source>
</evidence>
<keyword evidence="3" id="KW-1185">Reference proteome</keyword>
<dbReference type="Pfam" id="PF04488">
    <property type="entry name" value="Gly_transf_sug"/>
    <property type="match status" value="1"/>
</dbReference>
<dbReference type="SUPFAM" id="SSF53448">
    <property type="entry name" value="Nucleotide-diphospho-sugar transferases"/>
    <property type="match status" value="1"/>
</dbReference>
<evidence type="ECO:0000313" key="2">
    <source>
        <dbReference type="EMBL" id="ROT37990.1"/>
    </source>
</evidence>
<evidence type="ECO:0000313" key="3">
    <source>
        <dbReference type="Proteomes" id="UP000272025"/>
    </source>
</evidence>
<dbReference type="EMBL" id="ML119056">
    <property type="protein sequence ID" value="ROT37990.1"/>
    <property type="molecule type" value="Genomic_DNA"/>
</dbReference>
<dbReference type="OrthoDB" id="409543at2759"/>
<dbReference type="GO" id="GO:0016740">
    <property type="term" value="F:transferase activity"/>
    <property type="evidence" value="ECO:0007669"/>
    <property type="project" value="UniProtKB-KW"/>
</dbReference>
<dbReference type="Gene3D" id="3.90.550.20">
    <property type="match status" value="1"/>
</dbReference>
<accession>A0A3N2PU05</accession>
<sequence length="390" mass="43869">MLTRLHLKFLAPGLALLVILVFFLLLSDQHFRLPAAATASLCKGINGNPTSSSHETDTSPFPSSDREYTYIPNQAHFVYVLADPTSDFGLHFSHYLSIYAAWRHWKPEKIYLHTNAHASSIDRATNGTSGKWDNLIFNMPGLEVRHADVPTHANNGKAIQGLEHKSDFVRVEAVRELGGVYIDWDVHALRDVRVLRESGFRAVAGRQLGGQVNSGVFMSVAGGKLMTLWQTGMHERYTGGWTTHSNEVITKYAERLVAEPGEALIMEREAFAPGSWNGEDNDMLFAVHGDAPSNLANVTQGDALPAFDEGFADRWERPGEFPEWERDWSRSYLLHAFNPDRFGHKVKGFDHITPRYVLERRSNFARAVYPIARELYNEGLIEIDDSYLGV</sequence>
<keyword evidence="2" id="KW-0808">Transferase</keyword>
<reference evidence="2 3" key="1">
    <citation type="journal article" date="2018" name="Mol. Ecol.">
        <title>The obligate alkalophilic soda-lake fungus Sodiomyces alkalinus has shifted to a protein diet.</title>
        <authorList>
            <person name="Grum-Grzhimaylo A.A."/>
            <person name="Falkoski D.L."/>
            <person name="van den Heuvel J."/>
            <person name="Valero-Jimenez C.A."/>
            <person name="Min B."/>
            <person name="Choi I.G."/>
            <person name="Lipzen A."/>
            <person name="Daum C.G."/>
            <person name="Aanen D.K."/>
            <person name="Tsang A."/>
            <person name="Henrissat B."/>
            <person name="Bilanenko E.N."/>
            <person name="de Vries R.P."/>
            <person name="van Kan J.A.L."/>
            <person name="Grigoriev I.V."/>
            <person name="Debets A.J.M."/>
        </authorList>
    </citation>
    <scope>NUCLEOTIDE SEQUENCE [LARGE SCALE GENOMIC DNA]</scope>
    <source>
        <strain evidence="2 3">F11</strain>
    </source>
</reference>
<proteinExistence type="inferred from homology"/>